<proteinExistence type="predicted"/>
<accession>A0A9P7JBF7</accession>
<comment type="caution">
    <text evidence="1">The sequence shown here is derived from an EMBL/GenBank/DDBJ whole genome shotgun (WGS) entry which is preliminary data.</text>
</comment>
<gene>
    <name evidence="1" type="ORF">BJ212DRAFT_457167</name>
</gene>
<evidence type="ECO:0000313" key="1">
    <source>
        <dbReference type="EMBL" id="KAG1812559.1"/>
    </source>
</evidence>
<sequence>MSRPFTRHLTIQSNDLGKEVTIMLALINDDMQSLYQDRFPVVWKVSKFGKTGAYRAQVSYTNQLAFSRAQVTDGNFISAGTSIQVNVGQKTKLTEARDVYSFSTPETGSSGLVQAVNNTGALQDIAVGFLNKGDFMPTPALYFDEVGDGSQVTAQFTPILRIYITSDYQETTIIRGAIETPAIWTQDLTGLAEHTNWNLRRDAATGRYTVVRA</sequence>
<keyword evidence="2" id="KW-1185">Reference proteome</keyword>
<dbReference type="RefSeq" id="XP_041190704.1">
    <property type="nucleotide sequence ID" value="XM_041343255.1"/>
</dbReference>
<organism evidence="1 2">
    <name type="scientific">Suillus subaureus</name>
    <dbReference type="NCBI Taxonomy" id="48587"/>
    <lineage>
        <taxon>Eukaryota</taxon>
        <taxon>Fungi</taxon>
        <taxon>Dikarya</taxon>
        <taxon>Basidiomycota</taxon>
        <taxon>Agaricomycotina</taxon>
        <taxon>Agaricomycetes</taxon>
        <taxon>Agaricomycetidae</taxon>
        <taxon>Boletales</taxon>
        <taxon>Suillineae</taxon>
        <taxon>Suillaceae</taxon>
        <taxon>Suillus</taxon>
    </lineage>
</organism>
<dbReference type="OrthoDB" id="3165318at2759"/>
<protein>
    <submittedName>
        <fullName evidence="1">Uncharacterized protein</fullName>
    </submittedName>
</protein>
<name>A0A9P7JBF7_9AGAM</name>
<dbReference type="GeneID" id="64637271"/>
<dbReference type="Proteomes" id="UP000807769">
    <property type="component" value="Unassembled WGS sequence"/>
</dbReference>
<reference evidence="1" key="1">
    <citation type="journal article" date="2020" name="New Phytol.">
        <title>Comparative genomics reveals dynamic genome evolution in host specialist ectomycorrhizal fungi.</title>
        <authorList>
            <person name="Lofgren L.A."/>
            <person name="Nguyen N.H."/>
            <person name="Vilgalys R."/>
            <person name="Ruytinx J."/>
            <person name="Liao H.L."/>
            <person name="Branco S."/>
            <person name="Kuo A."/>
            <person name="LaButti K."/>
            <person name="Lipzen A."/>
            <person name="Andreopoulos W."/>
            <person name="Pangilinan J."/>
            <person name="Riley R."/>
            <person name="Hundley H."/>
            <person name="Na H."/>
            <person name="Barry K."/>
            <person name="Grigoriev I.V."/>
            <person name="Stajich J.E."/>
            <person name="Kennedy P.G."/>
        </authorList>
    </citation>
    <scope>NUCLEOTIDE SEQUENCE</scope>
    <source>
        <strain evidence="1">MN1</strain>
    </source>
</reference>
<dbReference type="AlphaFoldDB" id="A0A9P7JBF7"/>
<evidence type="ECO:0000313" key="2">
    <source>
        <dbReference type="Proteomes" id="UP000807769"/>
    </source>
</evidence>
<dbReference type="EMBL" id="JABBWG010000026">
    <property type="protein sequence ID" value="KAG1812559.1"/>
    <property type="molecule type" value="Genomic_DNA"/>
</dbReference>